<feature type="compositionally biased region" description="Pro residues" evidence="1">
    <location>
        <begin position="244"/>
        <end position="265"/>
    </location>
</feature>
<feature type="region of interest" description="Disordered" evidence="1">
    <location>
        <begin position="174"/>
        <end position="265"/>
    </location>
</feature>
<gene>
    <name evidence="2" type="ORF">K402DRAFT_459437</name>
</gene>
<protein>
    <submittedName>
        <fullName evidence="2">Uncharacterized protein</fullName>
    </submittedName>
</protein>
<accession>A0A6G1HER4</accession>
<evidence type="ECO:0000313" key="3">
    <source>
        <dbReference type="Proteomes" id="UP000800041"/>
    </source>
</evidence>
<name>A0A6G1HER4_9PEZI</name>
<dbReference type="EMBL" id="ML977139">
    <property type="protein sequence ID" value="KAF1991428.1"/>
    <property type="molecule type" value="Genomic_DNA"/>
</dbReference>
<dbReference type="AlphaFoldDB" id="A0A6G1HER4"/>
<keyword evidence="3" id="KW-1185">Reference proteome</keyword>
<evidence type="ECO:0000313" key="2">
    <source>
        <dbReference type="EMBL" id="KAF1991428.1"/>
    </source>
</evidence>
<evidence type="ECO:0000256" key="1">
    <source>
        <dbReference type="SAM" id="MobiDB-lite"/>
    </source>
</evidence>
<proteinExistence type="predicted"/>
<feature type="compositionally biased region" description="Low complexity" evidence="1">
    <location>
        <begin position="538"/>
        <end position="549"/>
    </location>
</feature>
<reference evidence="2" key="1">
    <citation type="journal article" date="2020" name="Stud. Mycol.">
        <title>101 Dothideomycetes genomes: a test case for predicting lifestyles and emergence of pathogens.</title>
        <authorList>
            <person name="Haridas S."/>
            <person name="Albert R."/>
            <person name="Binder M."/>
            <person name="Bloem J."/>
            <person name="Labutti K."/>
            <person name="Salamov A."/>
            <person name="Andreopoulos B."/>
            <person name="Baker S."/>
            <person name="Barry K."/>
            <person name="Bills G."/>
            <person name="Bluhm B."/>
            <person name="Cannon C."/>
            <person name="Castanera R."/>
            <person name="Culley D."/>
            <person name="Daum C."/>
            <person name="Ezra D."/>
            <person name="Gonzalez J."/>
            <person name="Henrissat B."/>
            <person name="Kuo A."/>
            <person name="Liang C."/>
            <person name="Lipzen A."/>
            <person name="Lutzoni F."/>
            <person name="Magnuson J."/>
            <person name="Mondo S."/>
            <person name="Nolan M."/>
            <person name="Ohm R."/>
            <person name="Pangilinan J."/>
            <person name="Park H.-J."/>
            <person name="Ramirez L."/>
            <person name="Alfaro M."/>
            <person name="Sun H."/>
            <person name="Tritt A."/>
            <person name="Yoshinaga Y."/>
            <person name="Zwiers L.-H."/>
            <person name="Turgeon B."/>
            <person name="Goodwin S."/>
            <person name="Spatafora J."/>
            <person name="Crous P."/>
            <person name="Grigoriev I."/>
        </authorList>
    </citation>
    <scope>NUCLEOTIDE SEQUENCE</scope>
    <source>
        <strain evidence="2">CBS 113979</strain>
    </source>
</reference>
<sequence>MQHAPDCIPYAIHPVNLPPGHLARNLCSCKTPHTYRCQHLSATTSRTECYSTESPAEEVLQNYRDDLLHGYDRSPKRLSCGGPAPECPGHLAEPHPRYFGPDGVMLRRHVANFRCYHDLIIRTRQQFGKEEAKRMWARGDLDGTREFGWIKKWLKEDQTPIKSQLLDHVLSREHVGETGGGGGRPHPGAGAGQHRQKPPPRDAGGQYHQYPPPRGARPSPYGQPPPRPPRPHDPPQPHYGNPHRGPPPRQFRPAPPPPYGFAATPPPHMPANNPFAYNLYNPYIYDAYGGQPARMQPPPRSYTAPPQYYAAPPMYAEPPLQYATAAQPQYATAQMLTEGGINPDNPDSFSAVIAFVHAGHFDWHPLIQEKWKYIPNDRGYYAMRLLGHLDYRLRGHSAIYPDTRKPREELFPMAHHTDKWDTIQARLAPEVAAAKSAGDAPVKYPAPPAGYNPFWASIPANAVFTEDGRFGVAAGGEEGMQQAFGNLRYNTQHWIGQALSVSVQASGPQGNTLRGNTSGQEAPPMSPQGGQPRGCTLQGGPPQGLAPQGDYGMMLENVGMRIDDRAVQYMAD</sequence>
<feature type="compositionally biased region" description="Gly residues" evidence="1">
    <location>
        <begin position="177"/>
        <end position="191"/>
    </location>
</feature>
<feature type="region of interest" description="Disordered" evidence="1">
    <location>
        <begin position="505"/>
        <end position="551"/>
    </location>
</feature>
<organism evidence="2 3">
    <name type="scientific">Aulographum hederae CBS 113979</name>
    <dbReference type="NCBI Taxonomy" id="1176131"/>
    <lineage>
        <taxon>Eukaryota</taxon>
        <taxon>Fungi</taxon>
        <taxon>Dikarya</taxon>
        <taxon>Ascomycota</taxon>
        <taxon>Pezizomycotina</taxon>
        <taxon>Dothideomycetes</taxon>
        <taxon>Pleosporomycetidae</taxon>
        <taxon>Aulographales</taxon>
        <taxon>Aulographaceae</taxon>
    </lineage>
</organism>
<dbReference type="Proteomes" id="UP000800041">
    <property type="component" value="Unassembled WGS sequence"/>
</dbReference>
<feature type="compositionally biased region" description="Pro residues" evidence="1">
    <location>
        <begin position="210"/>
        <end position="228"/>
    </location>
</feature>
<feature type="compositionally biased region" description="Polar residues" evidence="1">
    <location>
        <begin position="505"/>
        <end position="520"/>
    </location>
</feature>